<dbReference type="SUPFAM" id="SSF53474">
    <property type="entry name" value="alpha/beta-Hydrolases"/>
    <property type="match status" value="1"/>
</dbReference>
<dbReference type="EMBL" id="JAWWNJ010000024">
    <property type="protein sequence ID" value="KAK7031544.1"/>
    <property type="molecule type" value="Genomic_DNA"/>
</dbReference>
<dbReference type="AlphaFoldDB" id="A0AAW0BW17"/>
<comment type="caution">
    <text evidence="2">The sequence shown here is derived from an EMBL/GenBank/DDBJ whole genome shotgun (WGS) entry which is preliminary data.</text>
</comment>
<evidence type="ECO:0000313" key="2">
    <source>
        <dbReference type="EMBL" id="KAK7031544.1"/>
    </source>
</evidence>
<dbReference type="InterPro" id="IPR029058">
    <property type="entry name" value="AB_hydrolase_fold"/>
</dbReference>
<evidence type="ECO:0000313" key="3">
    <source>
        <dbReference type="Proteomes" id="UP001362999"/>
    </source>
</evidence>
<feature type="region of interest" description="Disordered" evidence="1">
    <location>
        <begin position="45"/>
        <end position="69"/>
    </location>
</feature>
<name>A0AAW0BW17_9AGAR</name>
<gene>
    <name evidence="2" type="ORF">R3P38DRAFT_819339</name>
</gene>
<dbReference type="Proteomes" id="UP001362999">
    <property type="component" value="Unassembled WGS sequence"/>
</dbReference>
<evidence type="ECO:0000256" key="1">
    <source>
        <dbReference type="SAM" id="MobiDB-lite"/>
    </source>
</evidence>
<keyword evidence="3" id="KW-1185">Reference proteome</keyword>
<proteinExistence type="predicted"/>
<accession>A0AAW0BW17</accession>
<dbReference type="Gene3D" id="3.40.50.1820">
    <property type="entry name" value="alpha/beta hydrolase"/>
    <property type="match status" value="1"/>
</dbReference>
<protein>
    <submittedName>
        <fullName evidence="2">Uncharacterized protein</fullName>
    </submittedName>
</protein>
<sequence length="324" mass="34784">MSMANATPLKLDKTTRRLLSGKTPFFASTLDPRFSFSMYIPKDSSAKRAGGNPKRGGGHHSSSSSNADPETTTLALLVLVHGTRRHTAGFHTHLASFADTHRIALLTPLFPAGIDVDPDSDPLGMHGYKNIISPHTESIRYDLLVLSMISQAATLLARLAPAIHLQTDRFYLHGYSGGAQFAHRFMYLHPERLLGVSIAAPGAVTDPSSALNSDWPIGLANVSSLFPHTKTNNGVKWGEITSIPVLLLVGSEDTDTSALPHPNSHTGATRVERIHFLKNALEKRGVKRVEMVVLPGVGHEGGSNACLGDVGKWVVGLLDGLRTS</sequence>
<reference evidence="2 3" key="1">
    <citation type="journal article" date="2024" name="J Genomics">
        <title>Draft genome sequencing and assembly of Favolaschia claudopus CIRM-BRFM 2984 isolated from oak limbs.</title>
        <authorList>
            <person name="Navarro D."/>
            <person name="Drula E."/>
            <person name="Chaduli D."/>
            <person name="Cazenave R."/>
            <person name="Ahrendt S."/>
            <person name="Wang J."/>
            <person name="Lipzen A."/>
            <person name="Daum C."/>
            <person name="Barry K."/>
            <person name="Grigoriev I.V."/>
            <person name="Favel A."/>
            <person name="Rosso M.N."/>
            <person name="Martin F."/>
        </authorList>
    </citation>
    <scope>NUCLEOTIDE SEQUENCE [LARGE SCALE GENOMIC DNA]</scope>
    <source>
        <strain evidence="2 3">CIRM-BRFM 2984</strain>
    </source>
</reference>
<organism evidence="2 3">
    <name type="scientific">Favolaschia claudopus</name>
    <dbReference type="NCBI Taxonomy" id="2862362"/>
    <lineage>
        <taxon>Eukaryota</taxon>
        <taxon>Fungi</taxon>
        <taxon>Dikarya</taxon>
        <taxon>Basidiomycota</taxon>
        <taxon>Agaricomycotina</taxon>
        <taxon>Agaricomycetes</taxon>
        <taxon>Agaricomycetidae</taxon>
        <taxon>Agaricales</taxon>
        <taxon>Marasmiineae</taxon>
        <taxon>Mycenaceae</taxon>
        <taxon>Favolaschia</taxon>
    </lineage>
</organism>